<keyword evidence="1" id="KW-1133">Transmembrane helix</keyword>
<dbReference type="EMBL" id="PDLN01000013">
    <property type="protein sequence ID" value="RDW68450.1"/>
    <property type="molecule type" value="Genomic_DNA"/>
</dbReference>
<protein>
    <submittedName>
        <fullName evidence="2">Uncharacterized protein</fullName>
    </submittedName>
</protein>
<dbReference type="AlphaFoldDB" id="A0A3D8R3C0"/>
<keyword evidence="1" id="KW-0812">Transmembrane</keyword>
<gene>
    <name evidence="2" type="ORF">BP5796_09107</name>
</gene>
<organism evidence="2 3">
    <name type="scientific">Coleophoma crateriformis</name>
    <dbReference type="NCBI Taxonomy" id="565419"/>
    <lineage>
        <taxon>Eukaryota</taxon>
        <taxon>Fungi</taxon>
        <taxon>Dikarya</taxon>
        <taxon>Ascomycota</taxon>
        <taxon>Pezizomycotina</taxon>
        <taxon>Leotiomycetes</taxon>
        <taxon>Helotiales</taxon>
        <taxon>Dermateaceae</taxon>
        <taxon>Coleophoma</taxon>
    </lineage>
</organism>
<dbReference type="Proteomes" id="UP000256328">
    <property type="component" value="Unassembled WGS sequence"/>
</dbReference>
<keyword evidence="3" id="KW-1185">Reference proteome</keyword>
<sequence length="70" mass="7887">MPTALDRALHSKNTFLAFGGLITAAAVWTIWGQDMFPKESDPTGGTLFWIITMSTLVVIVAYRWFSHSRR</sequence>
<feature type="transmembrane region" description="Helical" evidence="1">
    <location>
        <begin position="46"/>
        <end position="65"/>
    </location>
</feature>
<evidence type="ECO:0000313" key="2">
    <source>
        <dbReference type="EMBL" id="RDW68450.1"/>
    </source>
</evidence>
<name>A0A3D8R3C0_9HELO</name>
<dbReference type="OrthoDB" id="5341873at2759"/>
<proteinExistence type="predicted"/>
<evidence type="ECO:0000256" key="1">
    <source>
        <dbReference type="SAM" id="Phobius"/>
    </source>
</evidence>
<keyword evidence="1" id="KW-0472">Membrane</keyword>
<comment type="caution">
    <text evidence="2">The sequence shown here is derived from an EMBL/GenBank/DDBJ whole genome shotgun (WGS) entry which is preliminary data.</text>
</comment>
<reference evidence="2 3" key="1">
    <citation type="journal article" date="2018" name="IMA Fungus">
        <title>IMA Genome-F 9: Draft genome sequence of Annulohypoxylon stygium, Aspergillus mulundensis, Berkeleyomyces basicola (syn. Thielaviopsis basicola), Ceratocystis smalleyi, two Cercospora beticola strains, Coleophoma cylindrospora, Fusarium fracticaudum, Phialophora cf. hyalina, and Morchella septimelata.</title>
        <authorList>
            <person name="Wingfield B.D."/>
            <person name="Bills G.F."/>
            <person name="Dong Y."/>
            <person name="Huang W."/>
            <person name="Nel W.J."/>
            <person name="Swalarsk-Parry B.S."/>
            <person name="Vaghefi N."/>
            <person name="Wilken P.M."/>
            <person name="An Z."/>
            <person name="de Beer Z.W."/>
            <person name="De Vos L."/>
            <person name="Chen L."/>
            <person name="Duong T.A."/>
            <person name="Gao Y."/>
            <person name="Hammerbacher A."/>
            <person name="Kikkert J.R."/>
            <person name="Li Y."/>
            <person name="Li H."/>
            <person name="Li K."/>
            <person name="Li Q."/>
            <person name="Liu X."/>
            <person name="Ma X."/>
            <person name="Naidoo K."/>
            <person name="Pethybridge S.J."/>
            <person name="Sun J."/>
            <person name="Steenkamp E.T."/>
            <person name="van der Nest M.A."/>
            <person name="van Wyk S."/>
            <person name="Wingfield M.J."/>
            <person name="Xiong C."/>
            <person name="Yue Q."/>
            <person name="Zhang X."/>
        </authorList>
    </citation>
    <scope>NUCLEOTIDE SEQUENCE [LARGE SCALE GENOMIC DNA]</scope>
    <source>
        <strain evidence="2 3">BP5796</strain>
    </source>
</reference>
<accession>A0A3D8R3C0</accession>
<evidence type="ECO:0000313" key="3">
    <source>
        <dbReference type="Proteomes" id="UP000256328"/>
    </source>
</evidence>
<feature type="transmembrane region" description="Helical" evidence="1">
    <location>
        <begin position="12"/>
        <end position="31"/>
    </location>
</feature>